<organism evidence="2 3">
    <name type="scientific">Scleroderma citrinum Foug A</name>
    <dbReference type="NCBI Taxonomy" id="1036808"/>
    <lineage>
        <taxon>Eukaryota</taxon>
        <taxon>Fungi</taxon>
        <taxon>Dikarya</taxon>
        <taxon>Basidiomycota</taxon>
        <taxon>Agaricomycotina</taxon>
        <taxon>Agaricomycetes</taxon>
        <taxon>Agaricomycetidae</taxon>
        <taxon>Boletales</taxon>
        <taxon>Sclerodermatineae</taxon>
        <taxon>Sclerodermataceae</taxon>
        <taxon>Scleroderma</taxon>
    </lineage>
</organism>
<keyword evidence="3" id="KW-1185">Reference proteome</keyword>
<dbReference type="Proteomes" id="UP000053989">
    <property type="component" value="Unassembled WGS sequence"/>
</dbReference>
<sequence length="475" mass="54675">MMSASTDPDRDPEPTREFTRGALFQACAEIQWATRRGDEKSPDLIDHMGCSISRQSACNRPSRQAGIPRDLFLWRSFYKFAVCFREDRKRLCGDKRRLAELIRQWNPDPNRLSLVSQAGMLTVPDWLTRLEHVPKIKSTRLAGEQLQWEFSDKTKHDWSMILVALLSSINQAILEMEKTGLKKMGEEMVHLNLQCRYLYYFIAWDAEIVKELLKKTNMVDDIATKFMPMRTGNTADEFCDQLPEFRPEAGLRGNKSFRYLWMFLAWHRVVNKLCNDETLPKLLNNIDIILVGAPRSPRSVLKLDDITDEFFKRFPDRENDRRLAKVGFRVYKDSDRFSGRGGGECWEGCDWLGDNLESKFTLPGTHGEMYPWDPPTVGVSELVLKKLHEELWNQLHKVVLKSVVLLYSRHSSPSGALEEFYVPPESEAGQRIPQTVADTPSRTANDDGGPWETVLSKRKQKQQGKSSGTIVTRRG</sequence>
<evidence type="ECO:0000256" key="1">
    <source>
        <dbReference type="SAM" id="MobiDB-lite"/>
    </source>
</evidence>
<feature type="region of interest" description="Disordered" evidence="1">
    <location>
        <begin position="423"/>
        <end position="475"/>
    </location>
</feature>
<dbReference type="HOGENOM" id="CLU_022091_0_0_1"/>
<dbReference type="EMBL" id="KN822017">
    <property type="protein sequence ID" value="KIM66535.1"/>
    <property type="molecule type" value="Genomic_DNA"/>
</dbReference>
<reference evidence="3" key="2">
    <citation type="submission" date="2015-01" db="EMBL/GenBank/DDBJ databases">
        <title>Evolutionary Origins and Diversification of the Mycorrhizal Mutualists.</title>
        <authorList>
            <consortium name="DOE Joint Genome Institute"/>
            <consortium name="Mycorrhizal Genomics Consortium"/>
            <person name="Kohler A."/>
            <person name="Kuo A."/>
            <person name="Nagy L.G."/>
            <person name="Floudas D."/>
            <person name="Copeland A."/>
            <person name="Barry K.W."/>
            <person name="Cichocki N."/>
            <person name="Veneault-Fourrey C."/>
            <person name="LaButti K."/>
            <person name="Lindquist E.A."/>
            <person name="Lipzen A."/>
            <person name="Lundell T."/>
            <person name="Morin E."/>
            <person name="Murat C."/>
            <person name="Riley R."/>
            <person name="Ohm R."/>
            <person name="Sun H."/>
            <person name="Tunlid A."/>
            <person name="Henrissat B."/>
            <person name="Grigoriev I.V."/>
            <person name="Hibbett D.S."/>
            <person name="Martin F."/>
        </authorList>
    </citation>
    <scope>NUCLEOTIDE SEQUENCE [LARGE SCALE GENOMIC DNA]</scope>
    <source>
        <strain evidence="3">Foug A</strain>
    </source>
</reference>
<reference evidence="2 3" key="1">
    <citation type="submission" date="2014-04" db="EMBL/GenBank/DDBJ databases">
        <authorList>
            <consortium name="DOE Joint Genome Institute"/>
            <person name="Kuo A."/>
            <person name="Kohler A."/>
            <person name="Nagy L.G."/>
            <person name="Floudas D."/>
            <person name="Copeland A."/>
            <person name="Barry K.W."/>
            <person name="Cichocki N."/>
            <person name="Veneault-Fourrey C."/>
            <person name="LaButti K."/>
            <person name="Lindquist E.A."/>
            <person name="Lipzen A."/>
            <person name="Lundell T."/>
            <person name="Morin E."/>
            <person name="Murat C."/>
            <person name="Sun H."/>
            <person name="Tunlid A."/>
            <person name="Henrissat B."/>
            <person name="Grigoriev I.V."/>
            <person name="Hibbett D.S."/>
            <person name="Martin F."/>
            <person name="Nordberg H.P."/>
            <person name="Cantor M.N."/>
            <person name="Hua S.X."/>
        </authorList>
    </citation>
    <scope>NUCLEOTIDE SEQUENCE [LARGE SCALE GENOMIC DNA]</scope>
    <source>
        <strain evidence="2 3">Foug A</strain>
    </source>
</reference>
<dbReference type="AlphaFoldDB" id="A0A0C3E174"/>
<dbReference type="STRING" id="1036808.A0A0C3E174"/>
<dbReference type="InParanoid" id="A0A0C3E174"/>
<name>A0A0C3E174_9AGAM</name>
<proteinExistence type="predicted"/>
<protein>
    <submittedName>
        <fullName evidence="2">Uncharacterized protein</fullName>
    </submittedName>
</protein>
<evidence type="ECO:0000313" key="2">
    <source>
        <dbReference type="EMBL" id="KIM66535.1"/>
    </source>
</evidence>
<evidence type="ECO:0000313" key="3">
    <source>
        <dbReference type="Proteomes" id="UP000053989"/>
    </source>
</evidence>
<accession>A0A0C3E174</accession>
<feature type="compositionally biased region" description="Polar residues" evidence="1">
    <location>
        <begin position="432"/>
        <end position="443"/>
    </location>
</feature>
<gene>
    <name evidence="2" type="ORF">SCLCIDRAFT_21983</name>
</gene>
<dbReference type="OrthoDB" id="2626367at2759"/>